<dbReference type="AlphaFoldDB" id="A0A4Q9N810"/>
<organism evidence="1">
    <name type="scientific">Dichomitus squalens</name>
    <dbReference type="NCBI Taxonomy" id="114155"/>
    <lineage>
        <taxon>Eukaryota</taxon>
        <taxon>Fungi</taxon>
        <taxon>Dikarya</taxon>
        <taxon>Basidiomycota</taxon>
        <taxon>Agaricomycotina</taxon>
        <taxon>Agaricomycetes</taxon>
        <taxon>Polyporales</taxon>
        <taxon>Polyporaceae</taxon>
        <taxon>Dichomitus</taxon>
    </lineage>
</organism>
<protein>
    <recommendedName>
        <fullName evidence="2">F-box domain-containing protein</fullName>
    </recommendedName>
</protein>
<dbReference type="OrthoDB" id="2751564at2759"/>
<evidence type="ECO:0000313" key="1">
    <source>
        <dbReference type="EMBL" id="TBU35371.1"/>
    </source>
</evidence>
<dbReference type="InterPro" id="IPR032675">
    <property type="entry name" value="LRR_dom_sf"/>
</dbReference>
<dbReference type="Proteomes" id="UP000292957">
    <property type="component" value="Unassembled WGS sequence"/>
</dbReference>
<dbReference type="SUPFAM" id="SSF52047">
    <property type="entry name" value="RNI-like"/>
    <property type="match status" value="1"/>
</dbReference>
<proteinExistence type="predicted"/>
<accession>A0A4Q9N810</accession>
<sequence length="433" mass="49434">MILTCKSLYNLGPKFLLQHGASITTEDSLRKLAVFLRVDHYSRCHHLHDLSVSYLSAHTSAFLLDILSHSSRLRTLWLTAPELLFQTHTDLPATIASLRSLRSLHIIHAHEFTVELLRTLQSDLVSLSVNFLSEYGDGSTFWDTTDPSQWCDYHPVPLLQSVASTLVDLHCEVWHSNPGPLYGFTIPTYAQVYPRMRRLTIELCDYSVCLPFIRGFPGLSYLSVSTDHYDEFKHNGLTDAFREHREANIRSQRNSTTTWQHLEEFSGSLIDLYILGLTCHIARLSLIRPNDARHLELLHDIIHVALEDAQADTDFLPALEELTAALERLPIRRLRIQVQHLFCFTPPPESLLRAGPQDSSPPPALCAAELSLEEWDINAWVQRLAHVVPTLEDAVISVSRPRSGEDELPFRKATLPRNDVRHDGEETYREFRQ</sequence>
<dbReference type="EMBL" id="ML143386">
    <property type="protein sequence ID" value="TBU35371.1"/>
    <property type="molecule type" value="Genomic_DNA"/>
</dbReference>
<reference evidence="1" key="1">
    <citation type="submission" date="2019-01" db="EMBL/GenBank/DDBJ databases">
        <title>Draft genome sequences of three monokaryotic isolates of the white-rot basidiomycete fungus Dichomitus squalens.</title>
        <authorList>
            <consortium name="DOE Joint Genome Institute"/>
            <person name="Lopez S.C."/>
            <person name="Andreopoulos B."/>
            <person name="Pangilinan J."/>
            <person name="Lipzen A."/>
            <person name="Riley R."/>
            <person name="Ahrendt S."/>
            <person name="Ng V."/>
            <person name="Barry K."/>
            <person name="Daum C."/>
            <person name="Grigoriev I.V."/>
            <person name="Hilden K.S."/>
            <person name="Makela M.R."/>
            <person name="de Vries R.P."/>
        </authorList>
    </citation>
    <scope>NUCLEOTIDE SEQUENCE [LARGE SCALE GENOMIC DNA]</scope>
    <source>
        <strain evidence="1">OM18370.1</strain>
    </source>
</reference>
<name>A0A4Q9N810_9APHY</name>
<gene>
    <name evidence="1" type="ORF">BD311DRAFT_772504</name>
</gene>
<dbReference type="Gene3D" id="3.80.10.10">
    <property type="entry name" value="Ribonuclease Inhibitor"/>
    <property type="match status" value="1"/>
</dbReference>
<evidence type="ECO:0008006" key="2">
    <source>
        <dbReference type="Google" id="ProtNLM"/>
    </source>
</evidence>